<dbReference type="SUPFAM" id="SSF57829">
    <property type="entry name" value="Zn-binding ribosomal proteins"/>
    <property type="match status" value="1"/>
</dbReference>
<accession>A0A1G2HFH5</accession>
<dbReference type="HAMAP" id="MF_00340">
    <property type="entry name" value="Ribosomal_bL32"/>
    <property type="match status" value="1"/>
</dbReference>
<dbReference type="Proteomes" id="UP000178835">
    <property type="component" value="Unassembled WGS sequence"/>
</dbReference>
<dbReference type="GO" id="GO:0006412">
    <property type="term" value="P:translation"/>
    <property type="evidence" value="ECO:0007669"/>
    <property type="project" value="UniProtKB-UniRule"/>
</dbReference>
<gene>
    <name evidence="5" type="primary">rpmF</name>
    <name evidence="7" type="ORF">A2919_00865</name>
</gene>
<keyword evidence="3 5" id="KW-0687">Ribonucleoprotein</keyword>
<dbReference type="InterPro" id="IPR044957">
    <property type="entry name" value="Ribosomal_bL32_bact"/>
</dbReference>
<feature type="compositionally biased region" description="Basic residues" evidence="6">
    <location>
        <begin position="1"/>
        <end position="19"/>
    </location>
</feature>
<evidence type="ECO:0000256" key="1">
    <source>
        <dbReference type="ARBA" id="ARBA00008560"/>
    </source>
</evidence>
<dbReference type="Gene3D" id="1.20.5.640">
    <property type="entry name" value="Single helix bin"/>
    <property type="match status" value="1"/>
</dbReference>
<evidence type="ECO:0000256" key="6">
    <source>
        <dbReference type="SAM" id="MobiDB-lite"/>
    </source>
</evidence>
<dbReference type="NCBIfam" id="TIGR01031">
    <property type="entry name" value="rpmF_bact"/>
    <property type="match status" value="1"/>
</dbReference>
<evidence type="ECO:0000256" key="3">
    <source>
        <dbReference type="ARBA" id="ARBA00023274"/>
    </source>
</evidence>
<feature type="region of interest" description="Disordered" evidence="6">
    <location>
        <begin position="1"/>
        <end position="20"/>
    </location>
</feature>
<comment type="caution">
    <text evidence="7">The sequence shown here is derived from an EMBL/GenBank/DDBJ whole genome shotgun (WGS) entry which is preliminary data.</text>
</comment>
<feature type="region of interest" description="Disordered" evidence="6">
    <location>
        <begin position="64"/>
        <end position="95"/>
    </location>
</feature>
<evidence type="ECO:0000256" key="4">
    <source>
        <dbReference type="ARBA" id="ARBA00035178"/>
    </source>
</evidence>
<dbReference type="AlphaFoldDB" id="A0A1G2HFH5"/>
<feature type="compositionally biased region" description="Basic and acidic residues" evidence="6">
    <location>
        <begin position="64"/>
        <end position="78"/>
    </location>
</feature>
<protein>
    <recommendedName>
        <fullName evidence="4 5">Large ribosomal subunit protein bL32</fullName>
    </recommendedName>
</protein>
<evidence type="ECO:0000313" key="7">
    <source>
        <dbReference type="EMBL" id="OGZ61234.1"/>
    </source>
</evidence>
<organism evidence="7 8">
    <name type="scientific">Candidatus Spechtbacteria bacterium RIFCSPLOWO2_01_FULL_43_12</name>
    <dbReference type="NCBI Taxonomy" id="1802162"/>
    <lineage>
        <taxon>Bacteria</taxon>
        <taxon>Candidatus Spechtiibacteriota</taxon>
    </lineage>
</organism>
<evidence type="ECO:0000256" key="2">
    <source>
        <dbReference type="ARBA" id="ARBA00022980"/>
    </source>
</evidence>
<dbReference type="InterPro" id="IPR011332">
    <property type="entry name" value="Ribosomal_zn-bd"/>
</dbReference>
<sequence length="95" mass="10726">MAVPKQRKTKSRRNSRRSHNALTTLAFATCPKCGEAVLPHNLCENCGTYQGREHVNVLAKLEKREKKQKQKELSEQEKTTGGASNELSMEELSKK</sequence>
<evidence type="ECO:0000256" key="5">
    <source>
        <dbReference type="HAMAP-Rule" id="MF_00340"/>
    </source>
</evidence>
<evidence type="ECO:0000313" key="8">
    <source>
        <dbReference type="Proteomes" id="UP000178835"/>
    </source>
</evidence>
<keyword evidence="2 5" id="KW-0689">Ribosomal protein</keyword>
<proteinExistence type="inferred from homology"/>
<comment type="similarity">
    <text evidence="1 5">Belongs to the bacterial ribosomal protein bL32 family.</text>
</comment>
<reference evidence="7 8" key="1">
    <citation type="journal article" date="2016" name="Nat. Commun.">
        <title>Thousands of microbial genomes shed light on interconnected biogeochemical processes in an aquifer system.</title>
        <authorList>
            <person name="Anantharaman K."/>
            <person name="Brown C.T."/>
            <person name="Hug L.A."/>
            <person name="Sharon I."/>
            <person name="Castelle C.J."/>
            <person name="Probst A.J."/>
            <person name="Thomas B.C."/>
            <person name="Singh A."/>
            <person name="Wilkins M.J."/>
            <person name="Karaoz U."/>
            <person name="Brodie E.L."/>
            <person name="Williams K.H."/>
            <person name="Hubbard S.S."/>
            <person name="Banfield J.F."/>
        </authorList>
    </citation>
    <scope>NUCLEOTIDE SEQUENCE [LARGE SCALE GENOMIC DNA]</scope>
</reference>
<dbReference type="EMBL" id="MHOH01000002">
    <property type="protein sequence ID" value="OGZ61234.1"/>
    <property type="molecule type" value="Genomic_DNA"/>
</dbReference>
<dbReference type="InterPro" id="IPR002677">
    <property type="entry name" value="Ribosomal_bL32"/>
</dbReference>
<dbReference type="GO" id="GO:0003735">
    <property type="term" value="F:structural constituent of ribosome"/>
    <property type="evidence" value="ECO:0007669"/>
    <property type="project" value="InterPro"/>
</dbReference>
<dbReference type="Pfam" id="PF01783">
    <property type="entry name" value="Ribosomal_L32p"/>
    <property type="match status" value="1"/>
</dbReference>
<dbReference type="PANTHER" id="PTHR35534:SF1">
    <property type="entry name" value="LARGE RIBOSOMAL SUBUNIT PROTEIN BL32"/>
    <property type="match status" value="1"/>
</dbReference>
<dbReference type="GO" id="GO:0015934">
    <property type="term" value="C:large ribosomal subunit"/>
    <property type="evidence" value="ECO:0007669"/>
    <property type="project" value="InterPro"/>
</dbReference>
<name>A0A1G2HFH5_9BACT</name>
<dbReference type="PANTHER" id="PTHR35534">
    <property type="entry name" value="50S RIBOSOMAL PROTEIN L32"/>
    <property type="match status" value="1"/>
</dbReference>